<dbReference type="AlphaFoldDB" id="A0A2T1J1C3"/>
<evidence type="ECO:0000313" key="2">
    <source>
        <dbReference type="EMBL" id="TNX86602.1"/>
    </source>
</evidence>
<evidence type="ECO:0000313" key="3">
    <source>
        <dbReference type="Proteomes" id="UP000262257"/>
    </source>
</evidence>
<dbReference type="STRING" id="40216.GCA_001917365_01576"/>
<dbReference type="RefSeq" id="WP_005024495.1">
    <property type="nucleotide sequence ID" value="NZ_CP027365.1"/>
</dbReference>
<organism evidence="1 3">
    <name type="scientific">Acinetobacter radioresistens</name>
    <dbReference type="NCBI Taxonomy" id="40216"/>
    <lineage>
        <taxon>Bacteria</taxon>
        <taxon>Pseudomonadati</taxon>
        <taxon>Pseudomonadota</taxon>
        <taxon>Gammaproteobacteria</taxon>
        <taxon>Moraxellales</taxon>
        <taxon>Moraxellaceae</taxon>
        <taxon>Acinetobacter</taxon>
    </lineage>
</organism>
<gene>
    <name evidence="1" type="ORF">DIC32_05695</name>
    <name evidence="2" type="ORF">FHY67_12005</name>
</gene>
<proteinExistence type="predicted"/>
<dbReference type="EMBL" id="VFBM01000010">
    <property type="protein sequence ID" value="TNX86602.1"/>
    <property type="molecule type" value="Genomic_DNA"/>
</dbReference>
<reference evidence="2 4" key="2">
    <citation type="submission" date="2019-06" db="EMBL/GenBank/DDBJ databases">
        <title>Genome of Acinetobacter radioresistens APH1, a phenol degrading strain.</title>
        <authorList>
            <person name="Liu Y."/>
        </authorList>
    </citation>
    <scope>NUCLEOTIDE SEQUENCE [LARGE SCALE GENOMIC DNA]</scope>
    <source>
        <strain evidence="2 4">APH1</strain>
    </source>
</reference>
<dbReference type="EMBL" id="DPXL01000076">
    <property type="protein sequence ID" value="HCM31143.1"/>
    <property type="molecule type" value="Genomic_DNA"/>
</dbReference>
<sequence>MLEDTKQLIARIGETDQLFLSCSTPELALERGQLRMELVNRSNHRQEQVHFLQEAIVILEQGRLEYEEMPLRVYLDLSIQLAKAYMVFFELNREAHFALIAQQILKPLAHYEHGEIFLILGYASVAKNELALTRHWLSKYTKTQEFDRETLRQHFAFQAVRNEDWFMKLLQSRVH</sequence>
<reference evidence="1 3" key="1">
    <citation type="journal article" date="2018" name="Nat. Biotechnol.">
        <title>A standardized bacterial taxonomy based on genome phylogeny substantially revises the tree of life.</title>
        <authorList>
            <person name="Parks D.H."/>
            <person name="Chuvochina M."/>
            <person name="Waite D.W."/>
            <person name="Rinke C."/>
            <person name="Skarshewski A."/>
            <person name="Chaumeil P.A."/>
            <person name="Hugenholtz P."/>
        </authorList>
    </citation>
    <scope>NUCLEOTIDE SEQUENCE [LARGE SCALE GENOMIC DNA]</scope>
    <source>
        <strain evidence="1">UBA10045</strain>
    </source>
</reference>
<comment type="caution">
    <text evidence="1">The sequence shown here is derived from an EMBL/GenBank/DDBJ whole genome shotgun (WGS) entry which is preliminary data.</text>
</comment>
<evidence type="ECO:0000313" key="1">
    <source>
        <dbReference type="EMBL" id="HCM31143.1"/>
    </source>
</evidence>
<protein>
    <submittedName>
        <fullName evidence="1">Uncharacterized protein</fullName>
    </submittedName>
</protein>
<dbReference type="Proteomes" id="UP000314285">
    <property type="component" value="Unassembled WGS sequence"/>
</dbReference>
<name>A0A2T1J1C3_ACIRA</name>
<dbReference type="Proteomes" id="UP000262257">
    <property type="component" value="Unassembled WGS sequence"/>
</dbReference>
<accession>A0A2T1J1C3</accession>
<evidence type="ECO:0000313" key="4">
    <source>
        <dbReference type="Proteomes" id="UP000314285"/>
    </source>
</evidence>